<dbReference type="Proteomes" id="UP000317043">
    <property type="component" value="Unassembled WGS sequence"/>
</dbReference>
<comment type="similarity">
    <text evidence="1">Belongs to the YciI family.</text>
</comment>
<evidence type="ECO:0000256" key="1">
    <source>
        <dbReference type="ARBA" id="ARBA00007689"/>
    </source>
</evidence>
<evidence type="ECO:0000313" key="4">
    <source>
        <dbReference type="Proteomes" id="UP000317043"/>
    </source>
</evidence>
<keyword evidence="4" id="KW-1185">Reference proteome</keyword>
<name>A0A543AXE4_9ACTN</name>
<dbReference type="AlphaFoldDB" id="A0A543AXE4"/>
<reference evidence="3 4" key="1">
    <citation type="submission" date="2019-06" db="EMBL/GenBank/DDBJ databases">
        <title>Sequencing the genomes of 1000 actinobacteria strains.</title>
        <authorList>
            <person name="Klenk H.-P."/>
        </authorList>
    </citation>
    <scope>NUCLEOTIDE SEQUENCE [LARGE SCALE GENOMIC DNA]</scope>
    <source>
        <strain evidence="3 4">DSM 45928</strain>
    </source>
</reference>
<dbReference type="InParanoid" id="A0A543AXE4"/>
<dbReference type="SUPFAM" id="SSF54909">
    <property type="entry name" value="Dimeric alpha+beta barrel"/>
    <property type="match status" value="1"/>
</dbReference>
<evidence type="ECO:0000313" key="3">
    <source>
        <dbReference type="EMBL" id="TQL77239.1"/>
    </source>
</evidence>
<dbReference type="InterPro" id="IPR005545">
    <property type="entry name" value="YCII"/>
</dbReference>
<gene>
    <name evidence="3" type="ORF">FB566_2792</name>
</gene>
<comment type="caution">
    <text evidence="3">The sequence shown here is derived from an EMBL/GenBank/DDBJ whole genome shotgun (WGS) entry which is preliminary data.</text>
</comment>
<evidence type="ECO:0000259" key="2">
    <source>
        <dbReference type="Pfam" id="PF03795"/>
    </source>
</evidence>
<dbReference type="Pfam" id="PF03795">
    <property type="entry name" value="YCII"/>
    <property type="match status" value="1"/>
</dbReference>
<sequence length="86" mass="9578">MFVVELKFGPETERLALRPAHRDLLKQWHGEGLVHAAGPFEDGTGALLLINLDDENAVDDLLAKDPYYTAPGVTVVRRQEWNPLLG</sequence>
<dbReference type="EMBL" id="VFOW01000001">
    <property type="protein sequence ID" value="TQL77239.1"/>
    <property type="molecule type" value="Genomic_DNA"/>
</dbReference>
<organism evidence="3 4">
    <name type="scientific">Stackebrandtia endophytica</name>
    <dbReference type="NCBI Taxonomy" id="1496996"/>
    <lineage>
        <taxon>Bacteria</taxon>
        <taxon>Bacillati</taxon>
        <taxon>Actinomycetota</taxon>
        <taxon>Actinomycetes</taxon>
        <taxon>Glycomycetales</taxon>
        <taxon>Glycomycetaceae</taxon>
        <taxon>Stackebrandtia</taxon>
    </lineage>
</organism>
<dbReference type="OrthoDB" id="8968203at2"/>
<feature type="domain" description="YCII-related" evidence="2">
    <location>
        <begin position="4"/>
        <end position="81"/>
    </location>
</feature>
<proteinExistence type="inferred from homology"/>
<dbReference type="InterPro" id="IPR011008">
    <property type="entry name" value="Dimeric_a/b-barrel"/>
</dbReference>
<accession>A0A543AXE4</accession>
<dbReference type="Gene3D" id="3.30.70.1060">
    <property type="entry name" value="Dimeric alpha+beta barrel"/>
    <property type="match status" value="1"/>
</dbReference>
<protein>
    <recommendedName>
        <fullName evidence="2">YCII-related domain-containing protein</fullName>
    </recommendedName>
</protein>